<name>A0ABT1NIK0_9FIRM</name>
<keyword evidence="1" id="KW-0472">Membrane</keyword>
<comment type="caution">
    <text evidence="2">The sequence shown here is derived from an EMBL/GenBank/DDBJ whole genome shotgun (WGS) entry which is preliminary data.</text>
</comment>
<organism evidence="2 3">
    <name type="scientific">Lutispora saccharofermentans</name>
    <dbReference type="NCBI Taxonomy" id="3024236"/>
    <lineage>
        <taxon>Bacteria</taxon>
        <taxon>Bacillati</taxon>
        <taxon>Bacillota</taxon>
        <taxon>Clostridia</taxon>
        <taxon>Lutisporales</taxon>
        <taxon>Lutisporaceae</taxon>
        <taxon>Lutispora</taxon>
    </lineage>
</organism>
<feature type="transmembrane region" description="Helical" evidence="1">
    <location>
        <begin position="32"/>
        <end position="52"/>
    </location>
</feature>
<dbReference type="Proteomes" id="UP001651880">
    <property type="component" value="Unassembled WGS sequence"/>
</dbReference>
<evidence type="ECO:0000313" key="3">
    <source>
        <dbReference type="Proteomes" id="UP001651880"/>
    </source>
</evidence>
<keyword evidence="3" id="KW-1185">Reference proteome</keyword>
<protein>
    <submittedName>
        <fullName evidence="2">Uncharacterized protein</fullName>
    </submittedName>
</protein>
<reference evidence="2 3" key="1">
    <citation type="submission" date="2021-10" db="EMBL/GenBank/DDBJ databases">
        <title>Lutispora strain m25 sp. nov., a thermophilic, non-spore-forming bacterium isolated from a lab-scale methanogenic bioreactor digesting anaerobic sludge.</title>
        <authorList>
            <person name="El Houari A."/>
            <person name="Mcdonald J."/>
        </authorList>
    </citation>
    <scope>NUCLEOTIDE SEQUENCE [LARGE SCALE GENOMIC DNA]</scope>
    <source>
        <strain evidence="3">m25</strain>
    </source>
</reference>
<dbReference type="RefSeq" id="WP_255228410.1">
    <property type="nucleotide sequence ID" value="NZ_JAJEKE010000016.1"/>
</dbReference>
<gene>
    <name evidence="2" type="ORF">LJD61_15255</name>
</gene>
<sequence>MIKKYSLLLFLLPSIYVGSYAYICLKKGEKKAAAGAFIATAAPLILAVIMFLSE</sequence>
<keyword evidence="1" id="KW-1133">Transmembrane helix</keyword>
<evidence type="ECO:0000256" key="1">
    <source>
        <dbReference type="SAM" id="Phobius"/>
    </source>
</evidence>
<keyword evidence="1" id="KW-0812">Transmembrane</keyword>
<evidence type="ECO:0000313" key="2">
    <source>
        <dbReference type="EMBL" id="MCQ1530889.1"/>
    </source>
</evidence>
<dbReference type="EMBL" id="JAJEKE010000016">
    <property type="protein sequence ID" value="MCQ1530889.1"/>
    <property type="molecule type" value="Genomic_DNA"/>
</dbReference>
<proteinExistence type="predicted"/>
<feature type="transmembrane region" description="Helical" evidence="1">
    <location>
        <begin position="6"/>
        <end position="25"/>
    </location>
</feature>
<accession>A0ABT1NIK0</accession>